<feature type="non-terminal residue" evidence="2">
    <location>
        <position position="1"/>
    </location>
</feature>
<feature type="domain" description="FHA" evidence="1">
    <location>
        <begin position="120"/>
        <end position="170"/>
    </location>
</feature>
<dbReference type="InterPro" id="IPR008984">
    <property type="entry name" value="SMAD_FHA_dom_sf"/>
</dbReference>
<dbReference type="SUPFAM" id="SSF49879">
    <property type="entry name" value="SMAD/FHA domain"/>
    <property type="match status" value="1"/>
</dbReference>
<keyword evidence="3" id="KW-1185">Reference proteome</keyword>
<evidence type="ECO:0000259" key="1">
    <source>
        <dbReference type="PROSITE" id="PS50006"/>
    </source>
</evidence>
<comment type="caution">
    <text evidence="2">The sequence shown here is derived from an EMBL/GenBank/DDBJ whole genome shotgun (WGS) entry which is preliminary data.</text>
</comment>
<accession>A0ABD3QTR8</accession>
<gene>
    <name evidence="2" type="ORF">HJC23_007201</name>
</gene>
<dbReference type="CDD" id="cd00060">
    <property type="entry name" value="FHA"/>
    <property type="match status" value="1"/>
</dbReference>
<dbReference type="Proteomes" id="UP001516023">
    <property type="component" value="Unassembled WGS sequence"/>
</dbReference>
<dbReference type="EMBL" id="JABMIG020000020">
    <property type="protein sequence ID" value="KAL3802376.1"/>
    <property type="molecule type" value="Genomic_DNA"/>
</dbReference>
<dbReference type="AlphaFoldDB" id="A0ABD3QTR8"/>
<dbReference type="InterPro" id="IPR000253">
    <property type="entry name" value="FHA_dom"/>
</dbReference>
<organism evidence="2 3">
    <name type="scientific">Cyclotella cryptica</name>
    <dbReference type="NCBI Taxonomy" id="29204"/>
    <lineage>
        <taxon>Eukaryota</taxon>
        <taxon>Sar</taxon>
        <taxon>Stramenopiles</taxon>
        <taxon>Ochrophyta</taxon>
        <taxon>Bacillariophyta</taxon>
        <taxon>Coscinodiscophyceae</taxon>
        <taxon>Thalassiosirophycidae</taxon>
        <taxon>Stephanodiscales</taxon>
        <taxon>Stephanodiscaceae</taxon>
        <taxon>Cyclotella</taxon>
    </lineage>
</organism>
<reference evidence="2 3" key="1">
    <citation type="journal article" date="2020" name="G3 (Bethesda)">
        <title>Improved Reference Genome for Cyclotella cryptica CCMP332, a Model for Cell Wall Morphogenesis, Salinity Adaptation, and Lipid Production in Diatoms (Bacillariophyta).</title>
        <authorList>
            <person name="Roberts W.R."/>
            <person name="Downey K.M."/>
            <person name="Ruck E.C."/>
            <person name="Traller J.C."/>
            <person name="Alverson A.J."/>
        </authorList>
    </citation>
    <scope>NUCLEOTIDE SEQUENCE [LARGE SCALE GENOMIC DNA]</scope>
    <source>
        <strain evidence="2 3">CCMP332</strain>
    </source>
</reference>
<dbReference type="InterPro" id="IPR050923">
    <property type="entry name" value="Cell_Proc_Reg/RNA_Proc"/>
</dbReference>
<dbReference type="PANTHER" id="PTHR23308">
    <property type="entry name" value="NUCLEAR INHIBITOR OF PROTEIN PHOSPHATASE-1"/>
    <property type="match status" value="1"/>
</dbReference>
<dbReference type="SMART" id="SM00240">
    <property type="entry name" value="FHA"/>
    <property type="match status" value="1"/>
</dbReference>
<protein>
    <recommendedName>
        <fullName evidence="1">FHA domain-containing protein</fullName>
    </recommendedName>
</protein>
<dbReference type="PROSITE" id="PS50006">
    <property type="entry name" value="FHA_DOMAIN"/>
    <property type="match status" value="1"/>
</dbReference>
<dbReference type="Pfam" id="PF00498">
    <property type="entry name" value="FHA"/>
    <property type="match status" value="1"/>
</dbReference>
<name>A0ABD3QTR8_9STRA</name>
<evidence type="ECO:0000313" key="3">
    <source>
        <dbReference type="Proteomes" id="UP001516023"/>
    </source>
</evidence>
<sequence>TMAKCVSNELIPFTTPVPSFTLKPRVEKDDCKVALMAPLFAPSSTTFGRGLRIRSSFDEKDGVPISKCRRTESLGDDPPAVASIEPPEWAVKASGEARLEPVGSTTSTHNSIDLSAKACFKIGRSPSSDMRLMEPTSSRKHALIFHHPNGSCYVVDCGSAHGTYVDGVRVESPILQQGGKDNKATAIPHRVRKGALIRFGGPDGPTFVLRSFPASLEGLVRELGGEKNGGSSVVPIARVDGGSCSPLIADTPAKGETPSFMPTLAPTTPRLSKAGSPCSPASALVALNTRLNALGGGASLSQGNRLLATRAVSKFVAKSNEKEQIDFCLLGKRFRSDDFNYNSDGECCPETPTRLIKRLRSATFPLSPEPSFRGCLKVHDMPQDTLQTPLVSQESLSTLEADILRKIEGRRRVKFLDETEMFYPASVTPDLPGSFDEEHFATLQMM</sequence>
<evidence type="ECO:0000313" key="2">
    <source>
        <dbReference type="EMBL" id="KAL3802376.1"/>
    </source>
</evidence>
<proteinExistence type="predicted"/>
<dbReference type="Gene3D" id="2.60.200.20">
    <property type="match status" value="1"/>
</dbReference>